<keyword evidence="3" id="KW-1185">Reference proteome</keyword>
<dbReference type="PANTHER" id="PTHR34861">
    <property type="match status" value="1"/>
</dbReference>
<evidence type="ECO:0000313" key="3">
    <source>
        <dbReference type="Proteomes" id="UP000076722"/>
    </source>
</evidence>
<protein>
    <recommendedName>
        <fullName evidence="4">Cyclase</fullName>
    </recommendedName>
</protein>
<proteinExistence type="inferred from homology"/>
<dbReference type="STRING" id="1314777.A0A164QPI3"/>
<sequence>MARNAQSPATTLANAAKVHARLPTFDELPKFRNFTGCAWQVWGSDDQLGTINLLTPDVVQRAAKEEIRTGKSVALNWPINFPSKPLFGRQPPEIKILDRGFARDDEIHLNTQSGTQWDGLRHFGINAHGVIYNNHPISAIKTGEACVMDDPTKIDPDLIKFGIHNWARHGISGRGVLLDLVRYYTESGDELPYSPWETHGFTVPELERVAEKQGVEFQQGDILLIRAGFIQKYYQSSQSEKDWIGRELGTECFAGVEQSEAMKRFLWDNHFAAVASDQPGFEKLPPNQGDEMLHQTLLGLWGMPIGELFDLEELSEQCAATGRYAFFFASWPLNILGGCASPANAAAYF</sequence>
<dbReference type="Gene3D" id="3.50.30.50">
    <property type="entry name" value="Putative cyclase"/>
    <property type="match status" value="1"/>
</dbReference>
<dbReference type="GO" id="GO:0019441">
    <property type="term" value="P:L-tryptophan catabolic process to kynurenine"/>
    <property type="evidence" value="ECO:0007669"/>
    <property type="project" value="InterPro"/>
</dbReference>
<dbReference type="GO" id="GO:0004061">
    <property type="term" value="F:arylformamidase activity"/>
    <property type="evidence" value="ECO:0007669"/>
    <property type="project" value="InterPro"/>
</dbReference>
<dbReference type="AlphaFoldDB" id="A0A164QPI3"/>
<dbReference type="InterPro" id="IPR037175">
    <property type="entry name" value="KFase_sf"/>
</dbReference>
<evidence type="ECO:0008006" key="4">
    <source>
        <dbReference type="Google" id="ProtNLM"/>
    </source>
</evidence>
<dbReference type="Pfam" id="PF04199">
    <property type="entry name" value="Cyclase"/>
    <property type="match status" value="1"/>
</dbReference>
<organism evidence="2 3">
    <name type="scientific">Sistotremastrum niveocremeum HHB9708</name>
    <dbReference type="NCBI Taxonomy" id="1314777"/>
    <lineage>
        <taxon>Eukaryota</taxon>
        <taxon>Fungi</taxon>
        <taxon>Dikarya</taxon>
        <taxon>Basidiomycota</taxon>
        <taxon>Agaricomycotina</taxon>
        <taxon>Agaricomycetes</taxon>
        <taxon>Sistotremastrales</taxon>
        <taxon>Sistotremastraceae</taxon>
        <taxon>Sertulicium</taxon>
        <taxon>Sertulicium niveocremeum</taxon>
    </lineage>
</organism>
<evidence type="ECO:0000256" key="1">
    <source>
        <dbReference type="ARBA" id="ARBA00007865"/>
    </source>
</evidence>
<gene>
    <name evidence="2" type="ORF">SISNIDRAFT_458521</name>
</gene>
<dbReference type="InterPro" id="IPR007325">
    <property type="entry name" value="KFase/CYL"/>
</dbReference>
<name>A0A164QPI3_9AGAM</name>
<comment type="similarity">
    <text evidence="1">Belongs to the Cyclase 1 superfamily.</text>
</comment>
<dbReference type="SUPFAM" id="SSF102198">
    <property type="entry name" value="Putative cyclase"/>
    <property type="match status" value="1"/>
</dbReference>
<dbReference type="EMBL" id="KV419425">
    <property type="protein sequence ID" value="KZS89845.1"/>
    <property type="molecule type" value="Genomic_DNA"/>
</dbReference>
<dbReference type="PANTHER" id="PTHR34861:SF10">
    <property type="entry name" value="CYCLASE"/>
    <property type="match status" value="1"/>
</dbReference>
<evidence type="ECO:0000313" key="2">
    <source>
        <dbReference type="EMBL" id="KZS89845.1"/>
    </source>
</evidence>
<accession>A0A164QPI3</accession>
<dbReference type="OrthoDB" id="5396at2759"/>
<reference evidence="2 3" key="1">
    <citation type="journal article" date="2016" name="Mol. Biol. Evol.">
        <title>Comparative Genomics of Early-Diverging Mushroom-Forming Fungi Provides Insights into the Origins of Lignocellulose Decay Capabilities.</title>
        <authorList>
            <person name="Nagy L.G."/>
            <person name="Riley R."/>
            <person name="Tritt A."/>
            <person name="Adam C."/>
            <person name="Daum C."/>
            <person name="Floudas D."/>
            <person name="Sun H."/>
            <person name="Yadav J.S."/>
            <person name="Pangilinan J."/>
            <person name="Larsson K.H."/>
            <person name="Matsuura K."/>
            <person name="Barry K."/>
            <person name="Labutti K."/>
            <person name="Kuo R."/>
            <person name="Ohm R.A."/>
            <person name="Bhattacharya S.S."/>
            <person name="Shirouzu T."/>
            <person name="Yoshinaga Y."/>
            <person name="Martin F.M."/>
            <person name="Grigoriev I.V."/>
            <person name="Hibbett D.S."/>
        </authorList>
    </citation>
    <scope>NUCLEOTIDE SEQUENCE [LARGE SCALE GENOMIC DNA]</scope>
    <source>
        <strain evidence="2 3">HHB9708</strain>
    </source>
</reference>
<dbReference type="Proteomes" id="UP000076722">
    <property type="component" value="Unassembled WGS sequence"/>
</dbReference>